<keyword evidence="3" id="KW-1185">Reference proteome</keyword>
<dbReference type="InterPro" id="IPR036291">
    <property type="entry name" value="NAD(P)-bd_dom_sf"/>
</dbReference>
<dbReference type="Pfam" id="PF13561">
    <property type="entry name" value="adh_short_C2"/>
    <property type="match status" value="1"/>
</dbReference>
<protein>
    <submittedName>
        <fullName evidence="2">SDR family oxidoreductase</fullName>
    </submittedName>
</protein>
<feature type="region of interest" description="Disordered" evidence="1">
    <location>
        <begin position="1"/>
        <end position="40"/>
    </location>
</feature>
<sequence>MPTVRTPSRPQYRSRPCSPQARRCPAARAARVGQADRRGSVEQTVARGLGRPEEVAGATALLLSEDTPLVTGAPPVVDGGRSACRTSC</sequence>
<dbReference type="RefSeq" id="WP_147961681.1">
    <property type="nucleotide sequence ID" value="NZ_CP120983.1"/>
</dbReference>
<feature type="compositionally biased region" description="Low complexity" evidence="1">
    <location>
        <begin position="13"/>
        <end position="31"/>
    </location>
</feature>
<dbReference type="Proteomes" id="UP001224433">
    <property type="component" value="Chromosome"/>
</dbReference>
<proteinExistence type="predicted"/>
<evidence type="ECO:0000256" key="1">
    <source>
        <dbReference type="SAM" id="MobiDB-lite"/>
    </source>
</evidence>
<evidence type="ECO:0000313" key="3">
    <source>
        <dbReference type="Proteomes" id="UP001224433"/>
    </source>
</evidence>
<gene>
    <name evidence="2" type="ORF">P8A20_33010</name>
</gene>
<organism evidence="2 3">
    <name type="scientific">Streptomyces glycanivorans</name>
    <dbReference type="NCBI Taxonomy" id="3033808"/>
    <lineage>
        <taxon>Bacteria</taxon>
        <taxon>Bacillati</taxon>
        <taxon>Actinomycetota</taxon>
        <taxon>Actinomycetes</taxon>
        <taxon>Kitasatosporales</taxon>
        <taxon>Streptomycetaceae</taxon>
        <taxon>Streptomyces</taxon>
    </lineage>
</organism>
<reference evidence="2 3" key="1">
    <citation type="submission" date="2023-03" db="EMBL/GenBank/DDBJ databases">
        <title>Isolation and description of six Streptomyces strains from soil environments, able to metabolize different microbial glucans.</title>
        <authorList>
            <person name="Widen T."/>
            <person name="Larsbrink J."/>
        </authorList>
    </citation>
    <scope>NUCLEOTIDE SEQUENCE [LARGE SCALE GENOMIC DNA]</scope>
    <source>
        <strain evidence="2 3">Alt3</strain>
    </source>
</reference>
<dbReference type="InterPro" id="IPR002347">
    <property type="entry name" value="SDR_fam"/>
</dbReference>
<dbReference type="Gene3D" id="3.40.50.720">
    <property type="entry name" value="NAD(P)-binding Rossmann-like Domain"/>
    <property type="match status" value="1"/>
</dbReference>
<name>A0ABY9JQX6_9ACTN</name>
<accession>A0ABY9JQX6</accession>
<dbReference type="EMBL" id="CP120983">
    <property type="protein sequence ID" value="WLQ69116.1"/>
    <property type="molecule type" value="Genomic_DNA"/>
</dbReference>
<dbReference type="SUPFAM" id="SSF51735">
    <property type="entry name" value="NAD(P)-binding Rossmann-fold domains"/>
    <property type="match status" value="1"/>
</dbReference>
<evidence type="ECO:0000313" key="2">
    <source>
        <dbReference type="EMBL" id="WLQ69116.1"/>
    </source>
</evidence>
<feature type="compositionally biased region" description="Polar residues" evidence="1">
    <location>
        <begin position="1"/>
        <end position="11"/>
    </location>
</feature>